<feature type="domain" description="HTH lacI-type" evidence="4">
    <location>
        <begin position="2"/>
        <end position="56"/>
    </location>
</feature>
<dbReference type="PATRIC" id="fig|1423.167.peg.2678"/>
<dbReference type="SMART" id="SM00354">
    <property type="entry name" value="HTH_LACI"/>
    <property type="match status" value="1"/>
</dbReference>
<dbReference type="SUPFAM" id="SSF53822">
    <property type="entry name" value="Periplasmic binding protein-like I"/>
    <property type="match status" value="1"/>
</dbReference>
<dbReference type="PROSITE" id="PS00356">
    <property type="entry name" value="HTH_LACI_1"/>
    <property type="match status" value="1"/>
</dbReference>
<evidence type="ECO:0000256" key="1">
    <source>
        <dbReference type="ARBA" id="ARBA00023015"/>
    </source>
</evidence>
<dbReference type="GO" id="GO:0000976">
    <property type="term" value="F:transcription cis-regulatory region binding"/>
    <property type="evidence" value="ECO:0007669"/>
    <property type="project" value="TreeGrafter"/>
</dbReference>
<dbReference type="EMBL" id="JXBC01000002">
    <property type="protein sequence ID" value="KIU12377.1"/>
    <property type="molecule type" value="Genomic_DNA"/>
</dbReference>
<sequence length="321" mass="36134">MANIKDIAEKAGVSVTTVSRVINNHPYVSEDKRKRVFEAMESLEYTRNIHAVHLSKGFSNMIGVVLPTVNLPYFAELIAGIADAAAESGVHLSLFQTNYEVQKEIFALSQLKQRQVDGLIFCSKALADEKLMEWEGPILLCQNSDNARFPTISIPHQEAFRNGLDYLIAKGHKKIAICLARKKGMNSHFRIKAYKEALEEIGEAFREGWVVEKAITINDGKALFHKWKTWKEKPTAIFVANDQVSAGLFLEAKNQRVSVPDELAILSVDNHEISQALGITTIDIQTREMGKQAFAILEKRIQGQPIERKVLDYRLIERSTV</sequence>
<dbReference type="Pfam" id="PF00532">
    <property type="entry name" value="Peripla_BP_1"/>
    <property type="match status" value="1"/>
</dbReference>
<organism evidence="5 7">
    <name type="scientific">Bacillus subtilis</name>
    <dbReference type="NCBI Taxonomy" id="1423"/>
    <lineage>
        <taxon>Bacteria</taxon>
        <taxon>Bacillati</taxon>
        <taxon>Bacillota</taxon>
        <taxon>Bacilli</taxon>
        <taxon>Bacillales</taxon>
        <taxon>Bacillaceae</taxon>
        <taxon>Bacillus</taxon>
    </lineage>
</organism>
<keyword evidence="1" id="KW-0805">Transcription regulation</keyword>
<comment type="caution">
    <text evidence="5">The sequence shown here is derived from an EMBL/GenBank/DDBJ whole genome shotgun (WGS) entry which is preliminary data.</text>
</comment>
<dbReference type="CDD" id="cd01392">
    <property type="entry name" value="HTH_LacI"/>
    <property type="match status" value="1"/>
</dbReference>
<dbReference type="InterPro" id="IPR010982">
    <property type="entry name" value="Lambda_DNA-bd_dom_sf"/>
</dbReference>
<reference evidence="6 8" key="2">
    <citation type="submission" date="2015-09" db="EMBL/GenBank/DDBJ databases">
        <title>Spore heat resistance.</title>
        <authorList>
            <person name="Boekhorst J."/>
            <person name="Berendsen E.M."/>
            <person name="Wells-Bennik M.H."/>
            <person name="Kuipers O.P."/>
        </authorList>
    </citation>
    <scope>NUCLEOTIDE SEQUENCE [LARGE SCALE GENOMIC DNA]</scope>
    <source>
        <strain evidence="6 8">B4122</strain>
    </source>
</reference>
<keyword evidence="3" id="KW-0804">Transcription</keyword>
<dbReference type="Gene3D" id="3.40.50.2300">
    <property type="match status" value="2"/>
</dbReference>
<gene>
    <name evidence="6" type="ORF">B4122_4606</name>
    <name evidence="5" type="ORF">SC09_Contig19orf00835</name>
</gene>
<evidence type="ECO:0000313" key="7">
    <source>
        <dbReference type="Proteomes" id="UP000032247"/>
    </source>
</evidence>
<dbReference type="PRINTS" id="PR00036">
    <property type="entry name" value="HTHLACI"/>
</dbReference>
<evidence type="ECO:0000313" key="6">
    <source>
        <dbReference type="EMBL" id="KZD87099.1"/>
    </source>
</evidence>
<dbReference type="InterPro" id="IPR001761">
    <property type="entry name" value="Peripla_BP/Lac1_sug-bd_dom"/>
</dbReference>
<dbReference type="PANTHER" id="PTHR30146:SF105">
    <property type="entry name" value="CATABOLITE CONTROL PROTEIN B"/>
    <property type="match status" value="1"/>
</dbReference>
<evidence type="ECO:0000259" key="4">
    <source>
        <dbReference type="PROSITE" id="PS50932"/>
    </source>
</evidence>
<evidence type="ECO:0000313" key="5">
    <source>
        <dbReference type="EMBL" id="KIU12377.1"/>
    </source>
</evidence>
<protein>
    <submittedName>
        <fullName evidence="6">Sugar-binding transcriptional regulator LacI family</fullName>
    </submittedName>
</protein>
<proteinExistence type="predicted"/>
<reference evidence="5 7" key="1">
    <citation type="submission" date="2014-12" db="EMBL/GenBank/DDBJ databases">
        <title>Comparative genome analysis of Bacillus coagulans HM-08, Clostridium butyricum HM-68, Bacillus subtilis HM-66 and Bacillus licheniformis BL-09.</title>
        <authorList>
            <person name="Zhang H."/>
        </authorList>
    </citation>
    <scope>NUCLEOTIDE SEQUENCE [LARGE SCALE GENOMIC DNA]</scope>
    <source>
        <strain evidence="5 7">HM-66</strain>
    </source>
</reference>
<dbReference type="PANTHER" id="PTHR30146">
    <property type="entry name" value="LACI-RELATED TRANSCRIPTIONAL REPRESSOR"/>
    <property type="match status" value="1"/>
</dbReference>
<dbReference type="STRING" id="483913.AN935_07245"/>
<dbReference type="GO" id="GO:0003700">
    <property type="term" value="F:DNA-binding transcription factor activity"/>
    <property type="evidence" value="ECO:0007669"/>
    <property type="project" value="TreeGrafter"/>
</dbReference>
<evidence type="ECO:0000313" key="8">
    <source>
        <dbReference type="Proteomes" id="UP000076442"/>
    </source>
</evidence>
<evidence type="ECO:0000256" key="3">
    <source>
        <dbReference type="ARBA" id="ARBA00023163"/>
    </source>
</evidence>
<dbReference type="Gene3D" id="1.10.260.40">
    <property type="entry name" value="lambda repressor-like DNA-binding domains"/>
    <property type="match status" value="1"/>
</dbReference>
<dbReference type="RefSeq" id="WP_033884224.1">
    <property type="nucleotide sequence ID" value="NZ_CAJNQI010000002.1"/>
</dbReference>
<dbReference type="AlphaFoldDB" id="A0A0D1L1Y1"/>
<evidence type="ECO:0000256" key="2">
    <source>
        <dbReference type="ARBA" id="ARBA00023125"/>
    </source>
</evidence>
<dbReference type="SUPFAM" id="SSF47413">
    <property type="entry name" value="lambda repressor-like DNA-binding domains"/>
    <property type="match status" value="1"/>
</dbReference>
<dbReference type="InterPro" id="IPR000843">
    <property type="entry name" value="HTH_LacI"/>
</dbReference>
<dbReference type="Proteomes" id="UP000032247">
    <property type="component" value="Unassembled WGS sequence"/>
</dbReference>
<dbReference type="InterPro" id="IPR028082">
    <property type="entry name" value="Peripla_BP_I"/>
</dbReference>
<name>A0A0D1L1Y1_BACIU</name>
<dbReference type="EMBL" id="LJZV01000034">
    <property type="protein sequence ID" value="KZD87099.1"/>
    <property type="molecule type" value="Genomic_DNA"/>
</dbReference>
<dbReference type="Pfam" id="PF00356">
    <property type="entry name" value="LacI"/>
    <property type="match status" value="1"/>
</dbReference>
<dbReference type="CDD" id="cd06286">
    <property type="entry name" value="PBP1_CcpB-like"/>
    <property type="match status" value="1"/>
</dbReference>
<dbReference type="Proteomes" id="UP000076442">
    <property type="component" value="Unassembled WGS sequence"/>
</dbReference>
<accession>A0A0D1L1Y1</accession>
<keyword evidence="2" id="KW-0238">DNA-binding</keyword>
<dbReference type="PROSITE" id="PS50932">
    <property type="entry name" value="HTH_LACI_2"/>
    <property type="match status" value="1"/>
</dbReference>